<evidence type="ECO:0000256" key="9">
    <source>
        <dbReference type="ARBA" id="ARBA00022801"/>
    </source>
</evidence>
<evidence type="ECO:0000256" key="6">
    <source>
        <dbReference type="ARBA" id="ARBA00022490"/>
    </source>
</evidence>
<comment type="caution">
    <text evidence="15">The sequence shown here is derived from an EMBL/GenBank/DDBJ whole genome shotgun (WGS) entry which is preliminary data.</text>
</comment>
<dbReference type="InterPro" id="IPR006597">
    <property type="entry name" value="Sel1-like"/>
</dbReference>
<sequence>MDSKLQNWFKIERLLTRSCNVFRKLFKDRWFLFTGQQWLDTQTDGQAYITGTGQKIYQNCRNIQKIMLQTGDTNLWDLTTLLFILRETKSKKPLNQTSKQKIAKENNDLLVVTNIRNNNAHHATKCISDADFETIWIQLLTILISFGDDADEIAELKLNTNDTNQKGPIDTTNTMEAKRLKDLGNEAYKQKNFEEALKSFSQALVLPGLSGNDRSILYSNRSATYLEKRVTSTITSSMDSRYLALQDAEHARDLRPTWSKAHYRIGQAHVALGEYEKAVHSFDKALALDPTNAETKNARDFALDKKHYYDRQDHLVPQNMPRTTREQLDELSKNCGYSAEHQEKFIEFIRKNDPGKDAVFTAHQYRDGDDNIKQDYELATRFYSKAAALGNAEGMYNLALLHRQGLGVQKDIQAAIKLLEKAAAQNPSMSDKLLIPNVGVAEAEHALGLHYATGVGVEMNHRKAAEWYQRASDHGSANAANNLGLMYGDGEGVEKDLVGNQNNYFDYQLRKGDYQAAEQWCDHAIENSNILDAHAIKIIRDKAEEERALFKDLDIEIWEKQNSLSVTNLTYNERIQRKICADEPSATRTSNAVQDLAKTFQLLKPVGQRFGGKSRTYDRTMLEEYSQKGYIFARRLLEAQTYFLRAMHIFLNDNISVDNRNIQFIKEFSASIRIQHIVIQLSEPLRHEIKLAVDCVLVQCESKQSQLDEDARVCFGFLHMNSLQSTVEFLTVCIQMYPKSPFFLELRGSLYGFMQKYDEGLADFNAALQLVPADEEFLYDRAAMLRLIKHCDLNETVVAYDKFAKSAPFDHRKLPEAYYAAATCCLANTTMENHVELTEKYYEKGIEAEKNQLPCFLPYESNNKLLISKLLSLKSVASNKTPVESIVVARKPKSRLTDPRRLGMIQRHRNAIAETGKLPPNQKLLNSTNKPRLYQNSPSSLVGLKGVTLREMNPIKDHVYQGYVLSGVIFERSPVVEPSIWLLFEDENGDLERLFIYNIPPSEGRQLIESTYIYGAKLSILNPYMRMAADKKPAIRVDDASSIILHGDTHNVKNMCRCCSEENALFTCSKCKLVRNGGQHQDKKEEQVLTALRFYASGSFFYIDGDMHRLSKISVSRTVFQISSILSEKAIQSIKFPTTVQEQNLIMQTFYQRTKFPRMIGVIDCMHITIKTPSKNEERYVNRKNYHSINCQVVCDHNLMIRSTVVCRRGSTHDAFILGQSSIAASLSNGIYGDGWLLGDSGYPLRAWLLTPFNDPTTAAQRRYNLALKSARSTIERVFGVLKARFRCLDRSGGGLQFTPERCVKIILSCMYLHNLAHRLQIEDDGEEKIRQILLDEFDDDVNTQEVSAETRVRDSVVQNYFSK</sequence>
<dbReference type="Pfam" id="PF08238">
    <property type="entry name" value="Sel1"/>
    <property type="match status" value="4"/>
</dbReference>
<evidence type="ECO:0000256" key="4">
    <source>
        <dbReference type="ARBA" id="ARBA00006958"/>
    </source>
</evidence>
<keyword evidence="10" id="KW-0539">Nucleus</keyword>
<keyword evidence="6" id="KW-0963">Cytoplasm</keyword>
<dbReference type="SUPFAM" id="SSF81901">
    <property type="entry name" value="HCP-like"/>
    <property type="match status" value="1"/>
</dbReference>
<reference evidence="15" key="1">
    <citation type="submission" date="2021-02" db="EMBL/GenBank/DDBJ databases">
        <authorList>
            <person name="Nowell W R."/>
        </authorList>
    </citation>
    <scope>NUCLEOTIDE SEQUENCE</scope>
</reference>
<evidence type="ECO:0000256" key="10">
    <source>
        <dbReference type="ARBA" id="ARBA00023242"/>
    </source>
</evidence>
<evidence type="ECO:0000256" key="3">
    <source>
        <dbReference type="ARBA" id="ARBA00004496"/>
    </source>
</evidence>
<keyword evidence="9" id="KW-0378">Hydrolase</keyword>
<comment type="cofactor">
    <cofactor evidence="1">
        <name>a divalent metal cation</name>
        <dbReference type="ChEBI" id="CHEBI:60240"/>
    </cofactor>
</comment>
<evidence type="ECO:0000256" key="12">
    <source>
        <dbReference type="ARBA" id="ARBA00045850"/>
    </source>
</evidence>
<evidence type="ECO:0000256" key="2">
    <source>
        <dbReference type="ARBA" id="ARBA00004123"/>
    </source>
</evidence>
<dbReference type="GO" id="GO:0005737">
    <property type="term" value="C:cytoplasm"/>
    <property type="evidence" value="ECO:0007669"/>
    <property type="project" value="UniProtKB-SubCell"/>
</dbReference>
<dbReference type="InterPro" id="IPR011990">
    <property type="entry name" value="TPR-like_helical_dom_sf"/>
</dbReference>
<evidence type="ECO:0000256" key="11">
    <source>
        <dbReference type="ARBA" id="ARBA00030126"/>
    </source>
</evidence>
<evidence type="ECO:0000313" key="15">
    <source>
        <dbReference type="EMBL" id="CAF1063278.1"/>
    </source>
</evidence>
<dbReference type="Gene3D" id="1.25.40.10">
    <property type="entry name" value="Tetratricopeptide repeat domain"/>
    <property type="match status" value="3"/>
</dbReference>
<keyword evidence="8" id="KW-0479">Metal-binding</keyword>
<dbReference type="Pfam" id="PF13359">
    <property type="entry name" value="DDE_Tnp_4"/>
    <property type="match status" value="1"/>
</dbReference>
<dbReference type="GO" id="GO:0005634">
    <property type="term" value="C:nucleus"/>
    <property type="evidence" value="ECO:0007669"/>
    <property type="project" value="UniProtKB-SubCell"/>
</dbReference>
<evidence type="ECO:0000256" key="8">
    <source>
        <dbReference type="ARBA" id="ARBA00022723"/>
    </source>
</evidence>
<dbReference type="Pfam" id="PF00515">
    <property type="entry name" value="TPR_1"/>
    <property type="match status" value="1"/>
</dbReference>
<gene>
    <name evidence="15" type="ORF">GPM918_LOCUS16893</name>
    <name evidence="16" type="ORF">SRO942_LOCUS16892</name>
</gene>
<comment type="function">
    <text evidence="12">Transposase-derived protein that may have nuclease activity. Does not have transposase activity.</text>
</comment>
<dbReference type="OrthoDB" id="2423701at2759"/>
<dbReference type="Proteomes" id="UP000663829">
    <property type="component" value="Unassembled WGS sequence"/>
</dbReference>
<dbReference type="InterPro" id="IPR045249">
    <property type="entry name" value="HARBI1-like"/>
</dbReference>
<keyword evidence="7" id="KW-0540">Nuclease</keyword>
<proteinExistence type="inferred from homology"/>
<dbReference type="EMBL" id="CAJOBC010004521">
    <property type="protein sequence ID" value="CAF3831325.1"/>
    <property type="molecule type" value="Genomic_DNA"/>
</dbReference>
<evidence type="ECO:0000313" key="17">
    <source>
        <dbReference type="Proteomes" id="UP000663829"/>
    </source>
</evidence>
<evidence type="ECO:0000256" key="13">
    <source>
        <dbReference type="PROSITE-ProRule" id="PRU00339"/>
    </source>
</evidence>
<comment type="similarity">
    <text evidence="4">Belongs to the HARBI1 family.</text>
</comment>
<dbReference type="PANTHER" id="PTHR22930:SF227">
    <property type="entry name" value="DDE TNP4 DOMAIN-CONTAINING PROTEIN"/>
    <property type="match status" value="1"/>
</dbReference>
<dbReference type="GO" id="GO:0016787">
    <property type="term" value="F:hydrolase activity"/>
    <property type="evidence" value="ECO:0007669"/>
    <property type="project" value="UniProtKB-KW"/>
</dbReference>
<evidence type="ECO:0000259" key="14">
    <source>
        <dbReference type="Pfam" id="PF13359"/>
    </source>
</evidence>
<dbReference type="GO" id="GO:0004518">
    <property type="term" value="F:nuclease activity"/>
    <property type="evidence" value="ECO:0007669"/>
    <property type="project" value="UniProtKB-KW"/>
</dbReference>
<organism evidence="15 17">
    <name type="scientific">Didymodactylos carnosus</name>
    <dbReference type="NCBI Taxonomy" id="1234261"/>
    <lineage>
        <taxon>Eukaryota</taxon>
        <taxon>Metazoa</taxon>
        <taxon>Spiralia</taxon>
        <taxon>Gnathifera</taxon>
        <taxon>Rotifera</taxon>
        <taxon>Eurotatoria</taxon>
        <taxon>Bdelloidea</taxon>
        <taxon>Philodinida</taxon>
        <taxon>Philodinidae</taxon>
        <taxon>Didymodactylos</taxon>
    </lineage>
</organism>
<feature type="domain" description="DDE Tnp4" evidence="14">
    <location>
        <begin position="1163"/>
        <end position="1315"/>
    </location>
</feature>
<dbReference type="SUPFAM" id="SSF48452">
    <property type="entry name" value="TPR-like"/>
    <property type="match status" value="2"/>
</dbReference>
<evidence type="ECO:0000256" key="1">
    <source>
        <dbReference type="ARBA" id="ARBA00001968"/>
    </source>
</evidence>
<dbReference type="InterPro" id="IPR026103">
    <property type="entry name" value="HARBI1_animal"/>
</dbReference>
<dbReference type="PRINTS" id="PR02086">
    <property type="entry name" value="PUTNUCHARBI1"/>
</dbReference>
<evidence type="ECO:0000313" key="16">
    <source>
        <dbReference type="EMBL" id="CAF3831325.1"/>
    </source>
</evidence>
<keyword evidence="17" id="KW-1185">Reference proteome</keyword>
<evidence type="ECO:0000256" key="7">
    <source>
        <dbReference type="ARBA" id="ARBA00022722"/>
    </source>
</evidence>
<dbReference type="InterPro" id="IPR027806">
    <property type="entry name" value="HARBI1_dom"/>
</dbReference>
<dbReference type="InterPro" id="IPR019734">
    <property type="entry name" value="TPR_rpt"/>
</dbReference>
<feature type="repeat" description="TPR" evidence="13">
    <location>
        <begin position="177"/>
        <end position="210"/>
    </location>
</feature>
<dbReference type="Proteomes" id="UP000681722">
    <property type="component" value="Unassembled WGS sequence"/>
</dbReference>
<comment type="subcellular location">
    <subcellularLocation>
        <location evidence="3">Cytoplasm</location>
    </subcellularLocation>
    <subcellularLocation>
        <location evidence="2">Nucleus</location>
    </subcellularLocation>
</comment>
<dbReference type="GO" id="GO:0046872">
    <property type="term" value="F:metal ion binding"/>
    <property type="evidence" value="ECO:0007669"/>
    <property type="project" value="UniProtKB-KW"/>
</dbReference>
<dbReference type="SMART" id="SM00028">
    <property type="entry name" value="TPR"/>
    <property type="match status" value="4"/>
</dbReference>
<dbReference type="EMBL" id="CAJNOQ010004521">
    <property type="protein sequence ID" value="CAF1063278.1"/>
    <property type="molecule type" value="Genomic_DNA"/>
</dbReference>
<dbReference type="PROSITE" id="PS50293">
    <property type="entry name" value="TPR_REGION"/>
    <property type="match status" value="1"/>
</dbReference>
<feature type="repeat" description="TPR" evidence="13">
    <location>
        <begin position="259"/>
        <end position="292"/>
    </location>
</feature>
<dbReference type="PROSITE" id="PS50005">
    <property type="entry name" value="TPR"/>
    <property type="match status" value="2"/>
</dbReference>
<dbReference type="PANTHER" id="PTHR22930">
    <property type="match status" value="1"/>
</dbReference>
<accession>A0A814LH68</accession>
<name>A0A814LH68_9BILA</name>
<keyword evidence="13" id="KW-0802">TPR repeat</keyword>
<evidence type="ECO:0000256" key="5">
    <source>
        <dbReference type="ARBA" id="ARBA00015519"/>
    </source>
</evidence>
<protein>
    <recommendedName>
        <fullName evidence="5">Putative nuclease HARBI1</fullName>
    </recommendedName>
    <alternativeName>
        <fullName evidence="11">Harbinger transposase-derived nuclease</fullName>
    </alternativeName>
</protein>
<dbReference type="SMART" id="SM00671">
    <property type="entry name" value="SEL1"/>
    <property type="match status" value="6"/>
</dbReference>